<sequence length="100" mass="11415">MGTCETAEIELVEVDEEEIQILDCGKEDGKDCLMERLVGDDVWEGIEITELEKDFGKAMCVLEYQSNVDKPFKLGNDLKMQLYGLHKIVTEDASFRVFFS</sequence>
<comment type="caution">
    <text evidence="1">The sequence shown here is derived from an EMBL/GenBank/DDBJ whole genome shotgun (WGS) entry which is preliminary data.</text>
</comment>
<accession>A0ABR2U680</accession>
<evidence type="ECO:0000313" key="1">
    <source>
        <dbReference type="EMBL" id="KAK9045236.1"/>
    </source>
</evidence>
<keyword evidence="2" id="KW-1185">Reference proteome</keyword>
<proteinExistence type="predicted"/>
<reference evidence="1 2" key="1">
    <citation type="journal article" date="2024" name="G3 (Bethesda)">
        <title>Genome assembly of Hibiscus sabdariffa L. provides insights into metabolisms of medicinal natural products.</title>
        <authorList>
            <person name="Kim T."/>
        </authorList>
    </citation>
    <scope>NUCLEOTIDE SEQUENCE [LARGE SCALE GENOMIC DNA]</scope>
    <source>
        <strain evidence="1">TK-2024</strain>
        <tissue evidence="1">Old leaves</tissue>
    </source>
</reference>
<gene>
    <name evidence="1" type="ORF">V6N11_059123</name>
</gene>
<evidence type="ECO:0000313" key="2">
    <source>
        <dbReference type="Proteomes" id="UP001396334"/>
    </source>
</evidence>
<dbReference type="EMBL" id="JBBPBN010000002">
    <property type="protein sequence ID" value="KAK9045236.1"/>
    <property type="molecule type" value="Genomic_DNA"/>
</dbReference>
<name>A0ABR2U680_9ROSI</name>
<dbReference type="Proteomes" id="UP001396334">
    <property type="component" value="Unassembled WGS sequence"/>
</dbReference>
<organism evidence="1 2">
    <name type="scientific">Hibiscus sabdariffa</name>
    <name type="common">roselle</name>
    <dbReference type="NCBI Taxonomy" id="183260"/>
    <lineage>
        <taxon>Eukaryota</taxon>
        <taxon>Viridiplantae</taxon>
        <taxon>Streptophyta</taxon>
        <taxon>Embryophyta</taxon>
        <taxon>Tracheophyta</taxon>
        <taxon>Spermatophyta</taxon>
        <taxon>Magnoliopsida</taxon>
        <taxon>eudicotyledons</taxon>
        <taxon>Gunneridae</taxon>
        <taxon>Pentapetalae</taxon>
        <taxon>rosids</taxon>
        <taxon>malvids</taxon>
        <taxon>Malvales</taxon>
        <taxon>Malvaceae</taxon>
        <taxon>Malvoideae</taxon>
        <taxon>Hibiscus</taxon>
    </lineage>
</organism>
<protein>
    <submittedName>
        <fullName evidence="1">Uncharacterized protein</fullName>
    </submittedName>
</protein>